<dbReference type="SUPFAM" id="SSF46579">
    <property type="entry name" value="Prefoldin"/>
    <property type="match status" value="1"/>
</dbReference>
<comment type="caution">
    <text evidence="4">The sequence shown here is derived from an EMBL/GenBank/DDBJ whole genome shotgun (WGS) entry which is preliminary data.</text>
</comment>
<name>A0AAD5KSC2_9FUNG</name>
<organism evidence="4 5">
    <name type="scientific">Phascolomyces articulosus</name>
    <dbReference type="NCBI Taxonomy" id="60185"/>
    <lineage>
        <taxon>Eukaryota</taxon>
        <taxon>Fungi</taxon>
        <taxon>Fungi incertae sedis</taxon>
        <taxon>Mucoromycota</taxon>
        <taxon>Mucoromycotina</taxon>
        <taxon>Mucoromycetes</taxon>
        <taxon>Mucorales</taxon>
        <taxon>Lichtheimiaceae</taxon>
        <taxon>Phascolomyces</taxon>
    </lineage>
</organism>
<dbReference type="Proteomes" id="UP001209540">
    <property type="component" value="Unassembled WGS sequence"/>
</dbReference>
<dbReference type="Gene3D" id="1.10.287.370">
    <property type="match status" value="1"/>
</dbReference>
<evidence type="ECO:0000313" key="5">
    <source>
        <dbReference type="Proteomes" id="UP001209540"/>
    </source>
</evidence>
<dbReference type="CDD" id="cd23164">
    <property type="entry name" value="Prefoldin_1"/>
    <property type="match status" value="1"/>
</dbReference>
<reference evidence="4" key="1">
    <citation type="journal article" date="2022" name="IScience">
        <title>Evolution of zygomycete secretomes and the origins of terrestrial fungal ecologies.</title>
        <authorList>
            <person name="Chang Y."/>
            <person name="Wang Y."/>
            <person name="Mondo S."/>
            <person name="Ahrendt S."/>
            <person name="Andreopoulos W."/>
            <person name="Barry K."/>
            <person name="Beard J."/>
            <person name="Benny G.L."/>
            <person name="Blankenship S."/>
            <person name="Bonito G."/>
            <person name="Cuomo C."/>
            <person name="Desiro A."/>
            <person name="Gervers K.A."/>
            <person name="Hundley H."/>
            <person name="Kuo A."/>
            <person name="LaButti K."/>
            <person name="Lang B.F."/>
            <person name="Lipzen A."/>
            <person name="O'Donnell K."/>
            <person name="Pangilinan J."/>
            <person name="Reynolds N."/>
            <person name="Sandor L."/>
            <person name="Smith M.E."/>
            <person name="Tsang A."/>
            <person name="Grigoriev I.V."/>
            <person name="Stajich J.E."/>
            <person name="Spatafora J.W."/>
        </authorList>
    </citation>
    <scope>NUCLEOTIDE SEQUENCE</scope>
    <source>
        <strain evidence="4">RSA 2281</strain>
    </source>
</reference>
<reference evidence="4" key="2">
    <citation type="submission" date="2023-02" db="EMBL/GenBank/DDBJ databases">
        <authorList>
            <consortium name="DOE Joint Genome Institute"/>
            <person name="Mondo S.J."/>
            <person name="Chang Y."/>
            <person name="Wang Y."/>
            <person name="Ahrendt S."/>
            <person name="Andreopoulos W."/>
            <person name="Barry K."/>
            <person name="Beard J."/>
            <person name="Benny G.L."/>
            <person name="Blankenship S."/>
            <person name="Bonito G."/>
            <person name="Cuomo C."/>
            <person name="Desiro A."/>
            <person name="Gervers K.A."/>
            <person name="Hundley H."/>
            <person name="Kuo A."/>
            <person name="LaButti K."/>
            <person name="Lang B.F."/>
            <person name="Lipzen A."/>
            <person name="O'Donnell K."/>
            <person name="Pangilinan J."/>
            <person name="Reynolds N."/>
            <person name="Sandor L."/>
            <person name="Smith M.W."/>
            <person name="Tsang A."/>
            <person name="Grigoriev I.V."/>
            <person name="Stajich J.E."/>
            <person name="Spatafora J.W."/>
        </authorList>
    </citation>
    <scope>NUCLEOTIDE SEQUENCE</scope>
    <source>
        <strain evidence="4">RSA 2281</strain>
    </source>
</reference>
<keyword evidence="2" id="KW-0143">Chaperone</keyword>
<sequence length="122" mass="14224">MSALSDDAIRKVFVELQAKYVASTQQLNTVKAQIQARQRDRKMAELTRRELDTLDPDTKTYKPVGKMFVQTPLRDMKEQYVKSIKDSDEKIQQLEKSQKYWDRSASDAQSNLRDILQGPRNM</sequence>
<dbReference type="GO" id="GO:0016272">
    <property type="term" value="C:prefoldin complex"/>
    <property type="evidence" value="ECO:0007669"/>
    <property type="project" value="InterPro"/>
</dbReference>
<gene>
    <name evidence="4" type="ORF">BDA99DRAFT_493218</name>
</gene>
<keyword evidence="5" id="KW-1185">Reference proteome</keyword>
<dbReference type="PANTHER" id="PTHR20903">
    <property type="entry name" value="PREFOLDIN SUBUNIT 1-RELATED"/>
    <property type="match status" value="1"/>
</dbReference>
<feature type="region of interest" description="Disordered" evidence="3">
    <location>
        <begin position="99"/>
        <end position="122"/>
    </location>
</feature>
<proteinExistence type="inferred from homology"/>
<evidence type="ECO:0000313" key="4">
    <source>
        <dbReference type="EMBL" id="KAI9278830.1"/>
    </source>
</evidence>
<dbReference type="GO" id="GO:0044183">
    <property type="term" value="F:protein folding chaperone"/>
    <property type="evidence" value="ECO:0007669"/>
    <property type="project" value="TreeGrafter"/>
</dbReference>
<evidence type="ECO:0000256" key="3">
    <source>
        <dbReference type="SAM" id="MobiDB-lite"/>
    </source>
</evidence>
<accession>A0AAD5KSC2</accession>
<comment type="similarity">
    <text evidence="1">Belongs to the prefoldin subunit beta family.</text>
</comment>
<dbReference type="GO" id="GO:0051082">
    <property type="term" value="F:unfolded protein binding"/>
    <property type="evidence" value="ECO:0007669"/>
    <property type="project" value="InterPro"/>
</dbReference>
<dbReference type="EMBL" id="JAIXMP010000001">
    <property type="protein sequence ID" value="KAI9278830.1"/>
    <property type="molecule type" value="Genomic_DNA"/>
</dbReference>
<dbReference type="PANTHER" id="PTHR20903:SF0">
    <property type="entry name" value="PREFOLDIN SUBUNIT 1"/>
    <property type="match status" value="1"/>
</dbReference>
<dbReference type="Pfam" id="PF01920">
    <property type="entry name" value="Prefoldin_2"/>
    <property type="match status" value="1"/>
</dbReference>
<dbReference type="InterPro" id="IPR009053">
    <property type="entry name" value="Prefoldin"/>
</dbReference>
<evidence type="ECO:0000256" key="2">
    <source>
        <dbReference type="ARBA" id="ARBA00023186"/>
    </source>
</evidence>
<evidence type="ECO:0000256" key="1">
    <source>
        <dbReference type="ARBA" id="ARBA00008045"/>
    </source>
</evidence>
<dbReference type="AlphaFoldDB" id="A0AAD5KSC2"/>
<protein>
    <submittedName>
        <fullName evidence="4">Prefoldin</fullName>
    </submittedName>
</protein>
<dbReference type="InterPro" id="IPR002777">
    <property type="entry name" value="PFD_beta-like"/>
</dbReference>
<dbReference type="GO" id="GO:0005737">
    <property type="term" value="C:cytoplasm"/>
    <property type="evidence" value="ECO:0007669"/>
    <property type="project" value="TreeGrafter"/>
</dbReference>